<evidence type="ECO:0000313" key="3">
    <source>
        <dbReference type="Proteomes" id="UP001176941"/>
    </source>
</evidence>
<name>A0ABN8XL70_RANTA</name>
<feature type="compositionally biased region" description="Low complexity" evidence="1">
    <location>
        <begin position="241"/>
        <end position="276"/>
    </location>
</feature>
<dbReference type="EMBL" id="CATKSN020000219">
    <property type="protein sequence ID" value="CAI9149300.1"/>
    <property type="molecule type" value="Genomic_DNA"/>
</dbReference>
<gene>
    <name evidence="2" type="ORF">MRATA1EN1_LOCUS30918</name>
</gene>
<evidence type="ECO:0000313" key="2">
    <source>
        <dbReference type="EMBL" id="CAI9149300.1"/>
    </source>
</evidence>
<sequence>DDVPARSTRAGALQLQYTTPYSKLHAVSRLQRQHLSAWDINSDDLCMQAFRVHAVTHRRTSYRMVASDASYNILSVDFMVLYRMHNMVPRLSALREYTHNRKNYISRTYHRIIAVVRIMTIVRLRTSRTNYNNRFITIDTPCTSYGSHLHSAYAAGYHLHLYRINPYAGLISKVSSRRHIKSVLASMWITDADHPAGSGRQSMRACIRHLYIYHNSNNNASRTNFSCSNSINRSTSAKTIRNSTSSINNNSNITVSRSTSSMDKSSSNTILSSNRSMKNSCGNASLRNMNIISSSSSIKMRNK</sequence>
<keyword evidence="3" id="KW-1185">Reference proteome</keyword>
<organism evidence="2 3">
    <name type="scientific">Rangifer tarandus platyrhynchus</name>
    <name type="common">Svalbard reindeer</name>
    <dbReference type="NCBI Taxonomy" id="3082113"/>
    <lineage>
        <taxon>Eukaryota</taxon>
        <taxon>Metazoa</taxon>
        <taxon>Chordata</taxon>
        <taxon>Craniata</taxon>
        <taxon>Vertebrata</taxon>
        <taxon>Euteleostomi</taxon>
        <taxon>Mammalia</taxon>
        <taxon>Eutheria</taxon>
        <taxon>Laurasiatheria</taxon>
        <taxon>Artiodactyla</taxon>
        <taxon>Ruminantia</taxon>
        <taxon>Pecora</taxon>
        <taxon>Cervidae</taxon>
        <taxon>Odocoileinae</taxon>
        <taxon>Rangifer</taxon>
    </lineage>
</organism>
<proteinExistence type="predicted"/>
<feature type="non-terminal residue" evidence="2">
    <location>
        <position position="1"/>
    </location>
</feature>
<comment type="caution">
    <text evidence="2">The sequence shown here is derived from an EMBL/GenBank/DDBJ whole genome shotgun (WGS) entry which is preliminary data.</text>
</comment>
<evidence type="ECO:0000256" key="1">
    <source>
        <dbReference type="SAM" id="MobiDB-lite"/>
    </source>
</evidence>
<feature type="non-terminal residue" evidence="2">
    <location>
        <position position="303"/>
    </location>
</feature>
<feature type="region of interest" description="Disordered" evidence="1">
    <location>
        <begin position="241"/>
        <end position="285"/>
    </location>
</feature>
<reference evidence="2" key="1">
    <citation type="submission" date="2023-04" db="EMBL/GenBank/DDBJ databases">
        <authorList>
            <consortium name="ELIXIR-Norway"/>
        </authorList>
    </citation>
    <scope>NUCLEOTIDE SEQUENCE [LARGE SCALE GENOMIC DNA]</scope>
</reference>
<protein>
    <submittedName>
        <fullName evidence="2">Uncharacterized protein</fullName>
    </submittedName>
</protein>
<accession>A0ABN8XL70</accession>
<dbReference type="Proteomes" id="UP001176941">
    <property type="component" value="Unassembled WGS sequence"/>
</dbReference>